<dbReference type="InterPro" id="IPR037185">
    <property type="entry name" value="EmrE-like"/>
</dbReference>
<comment type="caution">
    <text evidence="6">The sequence shown here is derived from an EMBL/GenBank/DDBJ whole genome shotgun (WGS) entry which is preliminary data.</text>
</comment>
<feature type="transmembrane region" description="Helical" evidence="5">
    <location>
        <begin position="220"/>
        <end position="238"/>
    </location>
</feature>
<evidence type="ECO:0000256" key="5">
    <source>
        <dbReference type="SAM" id="Phobius"/>
    </source>
</evidence>
<evidence type="ECO:0000256" key="4">
    <source>
        <dbReference type="ARBA" id="ARBA00023136"/>
    </source>
</evidence>
<dbReference type="AlphaFoldDB" id="A0AB34JNI6"/>
<dbReference type="SUPFAM" id="SSF103481">
    <property type="entry name" value="Multidrug resistance efflux transporter EmrE"/>
    <property type="match status" value="1"/>
</dbReference>
<feature type="transmembrane region" description="Helical" evidence="5">
    <location>
        <begin position="96"/>
        <end position="118"/>
    </location>
</feature>
<feature type="transmembrane region" description="Helical" evidence="5">
    <location>
        <begin position="125"/>
        <end position="144"/>
    </location>
</feature>
<feature type="transmembrane region" description="Helical" evidence="5">
    <location>
        <begin position="159"/>
        <end position="178"/>
    </location>
</feature>
<dbReference type="InterPro" id="IPR007271">
    <property type="entry name" value="Nuc_sug_transpt"/>
</dbReference>
<evidence type="ECO:0000256" key="3">
    <source>
        <dbReference type="ARBA" id="ARBA00022989"/>
    </source>
</evidence>
<feature type="transmembrane region" description="Helical" evidence="5">
    <location>
        <begin position="258"/>
        <end position="279"/>
    </location>
</feature>
<gene>
    <name evidence="6" type="ORF">AB1Y20_018368</name>
</gene>
<accession>A0AB34JNI6</accession>
<dbReference type="Pfam" id="PF04142">
    <property type="entry name" value="Nuc_sug_transp"/>
    <property type="match status" value="1"/>
</dbReference>
<keyword evidence="4 5" id="KW-0472">Membrane</keyword>
<reference evidence="6 7" key="1">
    <citation type="journal article" date="2024" name="Science">
        <title>Giant polyketide synthase enzymes in the biosynthesis of giant marine polyether toxins.</title>
        <authorList>
            <person name="Fallon T.R."/>
            <person name="Shende V.V."/>
            <person name="Wierzbicki I.H."/>
            <person name="Pendleton A.L."/>
            <person name="Watervoot N.F."/>
            <person name="Auber R.P."/>
            <person name="Gonzalez D.J."/>
            <person name="Wisecaver J.H."/>
            <person name="Moore B.S."/>
        </authorList>
    </citation>
    <scope>NUCLEOTIDE SEQUENCE [LARGE SCALE GENOMIC DNA]</scope>
    <source>
        <strain evidence="6 7">12B1</strain>
    </source>
</reference>
<evidence type="ECO:0000256" key="2">
    <source>
        <dbReference type="ARBA" id="ARBA00022692"/>
    </source>
</evidence>
<organism evidence="6 7">
    <name type="scientific">Prymnesium parvum</name>
    <name type="common">Toxic golden alga</name>
    <dbReference type="NCBI Taxonomy" id="97485"/>
    <lineage>
        <taxon>Eukaryota</taxon>
        <taxon>Haptista</taxon>
        <taxon>Haptophyta</taxon>
        <taxon>Prymnesiophyceae</taxon>
        <taxon>Prymnesiales</taxon>
        <taxon>Prymnesiaceae</taxon>
        <taxon>Prymnesium</taxon>
    </lineage>
</organism>
<protein>
    <submittedName>
        <fullName evidence="6">Uncharacterized protein</fullName>
    </submittedName>
</protein>
<dbReference type="Proteomes" id="UP001515480">
    <property type="component" value="Unassembled WGS sequence"/>
</dbReference>
<dbReference type="GO" id="GO:0015165">
    <property type="term" value="F:pyrimidine nucleotide-sugar transmembrane transporter activity"/>
    <property type="evidence" value="ECO:0007669"/>
    <property type="project" value="InterPro"/>
</dbReference>
<comment type="subcellular location">
    <subcellularLocation>
        <location evidence="1">Membrane</location>
        <topology evidence="1">Multi-pass membrane protein</topology>
    </subcellularLocation>
</comment>
<evidence type="ECO:0000256" key="1">
    <source>
        <dbReference type="ARBA" id="ARBA00004141"/>
    </source>
</evidence>
<keyword evidence="7" id="KW-1185">Reference proteome</keyword>
<feature type="transmembrane region" description="Helical" evidence="5">
    <location>
        <begin position="69"/>
        <end position="90"/>
    </location>
</feature>
<name>A0AB34JNI6_PRYPA</name>
<evidence type="ECO:0000313" key="6">
    <source>
        <dbReference type="EMBL" id="KAL1523428.1"/>
    </source>
</evidence>
<sequence length="366" mass="38958">MLRVVVFAAATLAKAWEPLSVAYAAPDQGTSFTCLLILCEALKLIGTLPVLAALAHAHEVRWVLSRESFVGFGVPAAFLALTNHMLGFAVPRLDALLYQVLFKSLSIILTALLSMLVLRQRLHPVQWGAIALLLLGSLLCEGGGEPPPSHPVRVASHRMGLAAVVVGACSFALQAVWFERAVAAAAASHEPAETPPPPARTRACLSAAQRHQAMHTVRQAAAFAWWGLLVNSLAHVAIDAPQWVERRRAAFPLPTPRGWVAALSIAAADVSMAVFLALLGSNAYSFSRVLALLVSSVIAATLLQQMLTLTFASGATLVAVSGWVYREPGLALRCFEWAFPCAARLREARSPAKTGESEILLTGSKG</sequence>
<dbReference type="GO" id="GO:0000139">
    <property type="term" value="C:Golgi membrane"/>
    <property type="evidence" value="ECO:0007669"/>
    <property type="project" value="InterPro"/>
</dbReference>
<evidence type="ECO:0000313" key="7">
    <source>
        <dbReference type="Proteomes" id="UP001515480"/>
    </source>
</evidence>
<dbReference type="EMBL" id="JBGBPQ010000006">
    <property type="protein sequence ID" value="KAL1523428.1"/>
    <property type="molecule type" value="Genomic_DNA"/>
</dbReference>
<dbReference type="PANTHER" id="PTHR10231">
    <property type="entry name" value="NUCLEOTIDE-SUGAR TRANSMEMBRANE TRANSPORTER"/>
    <property type="match status" value="1"/>
</dbReference>
<keyword evidence="2 5" id="KW-0812">Transmembrane</keyword>
<keyword evidence="3 5" id="KW-1133">Transmembrane helix</keyword>
<feature type="transmembrane region" description="Helical" evidence="5">
    <location>
        <begin position="286"/>
        <end position="303"/>
    </location>
</feature>
<proteinExistence type="predicted"/>